<sequence>MSRFSELHGALGATIALVRATEWELTGQVAQTRVSRALTRLHHHLHVAAHPSDHSAFVARSLGLHYCARSSELVLAVLCEYLRISDVSGRERGRWLARLGEAALEQAYRTEESEAWLQRRIEAQQRAYAGDR</sequence>
<dbReference type="AlphaFoldDB" id="A0A418V5N1"/>
<comment type="caution">
    <text evidence="1">The sequence shown here is derived from an EMBL/GenBank/DDBJ whole genome shotgun (WGS) entry which is preliminary data.</text>
</comment>
<gene>
    <name evidence="1" type="ORF">D3875_07345</name>
</gene>
<dbReference type="EMBL" id="QYUJ01000014">
    <property type="protein sequence ID" value="RJF71413.1"/>
    <property type="molecule type" value="Genomic_DNA"/>
</dbReference>
<protein>
    <submittedName>
        <fullName evidence="1">Uncharacterized protein</fullName>
    </submittedName>
</protein>
<name>A0A418V5N1_9DEIO</name>
<dbReference type="RefSeq" id="WP_119762562.1">
    <property type="nucleotide sequence ID" value="NZ_QYUJ01000014.1"/>
</dbReference>
<organism evidence="1 2">
    <name type="scientific">Deinococcus cavernae</name>
    <dbReference type="NCBI Taxonomy" id="2320857"/>
    <lineage>
        <taxon>Bacteria</taxon>
        <taxon>Thermotogati</taxon>
        <taxon>Deinococcota</taxon>
        <taxon>Deinococci</taxon>
        <taxon>Deinococcales</taxon>
        <taxon>Deinococcaceae</taxon>
        <taxon>Deinococcus</taxon>
    </lineage>
</organism>
<evidence type="ECO:0000313" key="1">
    <source>
        <dbReference type="EMBL" id="RJF71413.1"/>
    </source>
</evidence>
<accession>A0A418V5N1</accession>
<reference evidence="1 2" key="1">
    <citation type="submission" date="2018-09" db="EMBL/GenBank/DDBJ databases">
        <authorList>
            <person name="Zhu H."/>
        </authorList>
    </citation>
    <scope>NUCLEOTIDE SEQUENCE [LARGE SCALE GENOMIC DNA]</scope>
    <source>
        <strain evidence="1 2">K2S05-167</strain>
    </source>
</reference>
<dbReference type="Proteomes" id="UP000286287">
    <property type="component" value="Unassembled WGS sequence"/>
</dbReference>
<keyword evidence="2" id="KW-1185">Reference proteome</keyword>
<evidence type="ECO:0000313" key="2">
    <source>
        <dbReference type="Proteomes" id="UP000286287"/>
    </source>
</evidence>
<proteinExistence type="predicted"/>